<feature type="domain" description="P/Homo B" evidence="3">
    <location>
        <begin position="1"/>
        <end position="120"/>
    </location>
</feature>
<dbReference type="Pfam" id="PF01483">
    <property type="entry name" value="P_proprotein"/>
    <property type="match status" value="1"/>
</dbReference>
<dbReference type="EMBL" id="CP011112">
    <property type="protein sequence ID" value="AKU16835.1"/>
    <property type="molecule type" value="Genomic_DNA"/>
</dbReference>
<dbReference type="SUPFAM" id="SSF49785">
    <property type="entry name" value="Galactose-binding domain-like"/>
    <property type="match status" value="1"/>
</dbReference>
<evidence type="ECO:0000313" key="5">
    <source>
        <dbReference type="Proteomes" id="UP000066480"/>
    </source>
</evidence>
<evidence type="ECO:0000313" key="4">
    <source>
        <dbReference type="EMBL" id="AKU16835.1"/>
    </source>
</evidence>
<dbReference type="InterPro" id="IPR008979">
    <property type="entry name" value="Galactose-bd-like_sf"/>
</dbReference>
<dbReference type="OrthoDB" id="9811121at2"/>
<keyword evidence="5" id="KW-1185">Reference proteome</keyword>
<dbReference type="GO" id="GO:0004252">
    <property type="term" value="F:serine-type endopeptidase activity"/>
    <property type="evidence" value="ECO:0007669"/>
    <property type="project" value="InterPro"/>
</dbReference>
<dbReference type="PROSITE" id="PS51829">
    <property type="entry name" value="P_HOMO_B"/>
    <property type="match status" value="1"/>
</dbReference>
<accession>A0A0K1JJT7</accession>
<evidence type="ECO:0000259" key="3">
    <source>
        <dbReference type="PROSITE" id="PS51829"/>
    </source>
</evidence>
<proteinExistence type="predicted"/>
<evidence type="ECO:0000256" key="1">
    <source>
        <dbReference type="ARBA" id="ARBA00022670"/>
    </source>
</evidence>
<dbReference type="KEGG" id="lmoi:VV02_14765"/>
<sequence>MHDHVPALEFACSQTGLIKPQEWVSTSLEAIDVARLDPVELEVAVELTHPHAGGLALWLQAPGGSYYRLHTSDGRDLDQPLPANYTLDISNEEVDGAWQLWVYDAYSPESGRLERWSAKF</sequence>
<evidence type="ECO:0000256" key="2">
    <source>
        <dbReference type="ARBA" id="ARBA00022801"/>
    </source>
</evidence>
<dbReference type="InterPro" id="IPR002884">
    <property type="entry name" value="P_dom"/>
</dbReference>
<protein>
    <recommendedName>
        <fullName evidence="3">P/Homo B domain-containing protein</fullName>
    </recommendedName>
</protein>
<keyword evidence="1" id="KW-0645">Protease</keyword>
<keyword evidence="2" id="KW-0378">Hydrolase</keyword>
<dbReference type="Proteomes" id="UP000066480">
    <property type="component" value="Chromosome"/>
</dbReference>
<dbReference type="Gene3D" id="2.60.120.260">
    <property type="entry name" value="Galactose-binding domain-like"/>
    <property type="match status" value="1"/>
</dbReference>
<dbReference type="GO" id="GO:0006508">
    <property type="term" value="P:proteolysis"/>
    <property type="evidence" value="ECO:0007669"/>
    <property type="project" value="UniProtKB-KW"/>
</dbReference>
<dbReference type="STRING" id="571913.VV02_14765"/>
<dbReference type="AlphaFoldDB" id="A0A0K1JJT7"/>
<organism evidence="4 5">
    <name type="scientific">Luteipulveratus mongoliensis</name>
    <dbReference type="NCBI Taxonomy" id="571913"/>
    <lineage>
        <taxon>Bacteria</taxon>
        <taxon>Bacillati</taxon>
        <taxon>Actinomycetota</taxon>
        <taxon>Actinomycetes</taxon>
        <taxon>Micrococcales</taxon>
        <taxon>Dermacoccaceae</taxon>
        <taxon>Luteipulveratus</taxon>
    </lineage>
</organism>
<reference evidence="4 5" key="1">
    <citation type="submission" date="2015-03" db="EMBL/GenBank/DDBJ databases">
        <title>Luteipulveratus halotolerans sp. nov., a novel actinobacterium (Dermacoccaceae) from Sarawak, Malaysia.</title>
        <authorList>
            <person name="Juboi H."/>
            <person name="Basik A."/>
            <person name="Shamsul S.S."/>
            <person name="Arnold P."/>
            <person name="Schmitt E.K."/>
            <person name="Sanglier J.-J."/>
            <person name="Yeo T."/>
        </authorList>
    </citation>
    <scope>NUCLEOTIDE SEQUENCE [LARGE SCALE GENOMIC DNA]</scope>
    <source>
        <strain evidence="4 5">MN07-A0370</strain>
    </source>
</reference>
<gene>
    <name evidence="4" type="ORF">VV02_14765</name>
</gene>
<name>A0A0K1JJT7_9MICO</name>